<reference evidence="2" key="1">
    <citation type="journal article" date="2019" name="Int. J. Syst. Evol. Microbiol.">
        <title>The Global Catalogue of Microorganisms (GCM) 10K type strain sequencing project: providing services to taxonomists for standard genome sequencing and annotation.</title>
        <authorList>
            <consortium name="The Broad Institute Genomics Platform"/>
            <consortium name="The Broad Institute Genome Sequencing Center for Infectious Disease"/>
            <person name="Wu L."/>
            <person name="Ma J."/>
        </authorList>
    </citation>
    <scope>NUCLEOTIDE SEQUENCE [LARGE SCALE GENOMIC DNA]</scope>
    <source>
        <strain evidence="2">CGMCC 4.7330</strain>
    </source>
</reference>
<protein>
    <submittedName>
        <fullName evidence="1">Uncharacterized protein</fullName>
    </submittedName>
</protein>
<proteinExistence type="predicted"/>
<dbReference type="Proteomes" id="UP001595696">
    <property type="component" value="Unassembled WGS sequence"/>
</dbReference>
<keyword evidence="2" id="KW-1185">Reference proteome</keyword>
<organism evidence="1 2">
    <name type="scientific">Nocardia jiangsuensis</name>
    <dbReference type="NCBI Taxonomy" id="1691563"/>
    <lineage>
        <taxon>Bacteria</taxon>
        <taxon>Bacillati</taxon>
        <taxon>Actinomycetota</taxon>
        <taxon>Actinomycetes</taxon>
        <taxon>Mycobacteriales</taxon>
        <taxon>Nocardiaceae</taxon>
        <taxon>Nocardia</taxon>
    </lineage>
</organism>
<evidence type="ECO:0000313" key="2">
    <source>
        <dbReference type="Proteomes" id="UP001595696"/>
    </source>
</evidence>
<evidence type="ECO:0000313" key="1">
    <source>
        <dbReference type="EMBL" id="MFC3965789.1"/>
    </source>
</evidence>
<accession>A0ABV8E100</accession>
<gene>
    <name evidence="1" type="ORF">ACFO0B_27690</name>
</gene>
<dbReference type="RefSeq" id="WP_378615965.1">
    <property type="nucleotide sequence ID" value="NZ_JBHSAX010000023.1"/>
</dbReference>
<name>A0ABV8E100_9NOCA</name>
<dbReference type="EMBL" id="JBHSAX010000023">
    <property type="protein sequence ID" value="MFC3965789.1"/>
    <property type="molecule type" value="Genomic_DNA"/>
</dbReference>
<comment type="caution">
    <text evidence="1">The sequence shown here is derived from an EMBL/GenBank/DDBJ whole genome shotgun (WGS) entry which is preliminary data.</text>
</comment>
<sequence length="73" mass="7256">MIAGNGDVLLKPLTAESSASSERPATALASGFRRIAWAVGESPAGEAIPVRRPPLLGPELGNVAVGGTGFTAA</sequence>